<dbReference type="EMBL" id="KL197714">
    <property type="protein sequence ID" value="KDQ60456.1"/>
    <property type="molecule type" value="Genomic_DNA"/>
</dbReference>
<feature type="transmembrane region" description="Helical" evidence="1">
    <location>
        <begin position="54"/>
        <end position="74"/>
    </location>
</feature>
<protein>
    <recommendedName>
        <fullName evidence="2">DUF6533 domain-containing protein</fullName>
    </recommendedName>
</protein>
<dbReference type="Proteomes" id="UP000027265">
    <property type="component" value="Unassembled WGS sequence"/>
</dbReference>
<reference evidence="4" key="1">
    <citation type="journal article" date="2014" name="Proc. Natl. Acad. Sci. U.S.A.">
        <title>Extensive sampling of basidiomycete genomes demonstrates inadequacy of the white-rot/brown-rot paradigm for wood decay fungi.</title>
        <authorList>
            <person name="Riley R."/>
            <person name="Salamov A.A."/>
            <person name="Brown D.W."/>
            <person name="Nagy L.G."/>
            <person name="Floudas D."/>
            <person name="Held B.W."/>
            <person name="Levasseur A."/>
            <person name="Lombard V."/>
            <person name="Morin E."/>
            <person name="Otillar R."/>
            <person name="Lindquist E.A."/>
            <person name="Sun H."/>
            <person name="LaButti K.M."/>
            <person name="Schmutz J."/>
            <person name="Jabbour D."/>
            <person name="Luo H."/>
            <person name="Baker S.E."/>
            <person name="Pisabarro A.G."/>
            <person name="Walton J.D."/>
            <person name="Blanchette R.A."/>
            <person name="Henrissat B."/>
            <person name="Martin F."/>
            <person name="Cullen D."/>
            <person name="Hibbett D.S."/>
            <person name="Grigoriev I.V."/>
        </authorList>
    </citation>
    <scope>NUCLEOTIDE SEQUENCE [LARGE SCALE GENOMIC DNA]</scope>
    <source>
        <strain evidence="4">MUCL 33604</strain>
    </source>
</reference>
<feature type="transmembrane region" description="Helical" evidence="1">
    <location>
        <begin position="233"/>
        <end position="251"/>
    </location>
</feature>
<keyword evidence="1" id="KW-0472">Membrane</keyword>
<name>A0A067QD03_9AGAM</name>
<dbReference type="HOGENOM" id="CLU_035509_15_0_1"/>
<sequence length="308" mass="35310">MSADPNPLDTWKHAQWERFCQLSAATLITYEFIIQFGNEVELFWKKRWSVGKALFLWSRYYSLCFNIGNAVVFMHKPTLDICGNFFHWQNAGATLQLLTTHIILMLRLYAMYQGDKRVLAFMVILLFGEAATMGVFIGVNKPGLVGTNEPIPGLLICADGDPPGEHWIAYYFTAILTIEFALLALSLNKAWRHYRTGSGGGVMALLTRDSVLYFLAMFWTYVLNQVIWLMNRITLNELATGFSFSICAVLANRLMINVRESYYSGNAPEVVEFEIGESRPVRFRRTRATTISRNTNFELETFDHRRGY</sequence>
<evidence type="ECO:0000313" key="4">
    <source>
        <dbReference type="Proteomes" id="UP000027265"/>
    </source>
</evidence>
<proteinExistence type="predicted"/>
<organism evidence="3 4">
    <name type="scientific">Jaapia argillacea MUCL 33604</name>
    <dbReference type="NCBI Taxonomy" id="933084"/>
    <lineage>
        <taxon>Eukaryota</taxon>
        <taxon>Fungi</taxon>
        <taxon>Dikarya</taxon>
        <taxon>Basidiomycota</taxon>
        <taxon>Agaricomycotina</taxon>
        <taxon>Agaricomycetes</taxon>
        <taxon>Agaricomycetidae</taxon>
        <taxon>Jaapiales</taxon>
        <taxon>Jaapiaceae</taxon>
        <taxon>Jaapia</taxon>
    </lineage>
</organism>
<feature type="transmembrane region" description="Helical" evidence="1">
    <location>
        <begin position="86"/>
        <end position="106"/>
    </location>
</feature>
<feature type="transmembrane region" description="Helical" evidence="1">
    <location>
        <begin position="168"/>
        <end position="187"/>
    </location>
</feature>
<accession>A0A067QD03</accession>
<dbReference type="OrthoDB" id="3256800at2759"/>
<feature type="transmembrane region" description="Helical" evidence="1">
    <location>
        <begin position="199"/>
        <end position="221"/>
    </location>
</feature>
<dbReference type="InParanoid" id="A0A067QD03"/>
<dbReference type="AlphaFoldDB" id="A0A067QD03"/>
<keyword evidence="1" id="KW-1133">Transmembrane helix</keyword>
<keyword evidence="1" id="KW-0812">Transmembrane</keyword>
<feature type="transmembrane region" description="Helical" evidence="1">
    <location>
        <begin position="118"/>
        <end position="139"/>
    </location>
</feature>
<evidence type="ECO:0000259" key="2">
    <source>
        <dbReference type="Pfam" id="PF20151"/>
    </source>
</evidence>
<evidence type="ECO:0000313" key="3">
    <source>
        <dbReference type="EMBL" id="KDQ60456.1"/>
    </source>
</evidence>
<feature type="domain" description="DUF6533" evidence="2">
    <location>
        <begin position="20"/>
        <end position="63"/>
    </location>
</feature>
<evidence type="ECO:0000256" key="1">
    <source>
        <dbReference type="SAM" id="Phobius"/>
    </source>
</evidence>
<dbReference type="InterPro" id="IPR045340">
    <property type="entry name" value="DUF6533"/>
</dbReference>
<dbReference type="Pfam" id="PF20151">
    <property type="entry name" value="DUF6533"/>
    <property type="match status" value="1"/>
</dbReference>
<gene>
    <name evidence="3" type="ORF">JAAARDRAFT_32876</name>
</gene>
<keyword evidence="4" id="KW-1185">Reference proteome</keyword>